<feature type="region of interest" description="Disordered" evidence="1">
    <location>
        <begin position="777"/>
        <end position="816"/>
    </location>
</feature>
<feature type="compositionally biased region" description="Basic and acidic residues" evidence="1">
    <location>
        <begin position="352"/>
        <end position="363"/>
    </location>
</feature>
<gene>
    <name evidence="2" type="ORF">PR048_004113</name>
</gene>
<accession>A0ABQ9I4K0</accession>
<evidence type="ECO:0000256" key="1">
    <source>
        <dbReference type="SAM" id="MobiDB-lite"/>
    </source>
</evidence>
<feature type="region of interest" description="Disordered" evidence="1">
    <location>
        <begin position="579"/>
        <end position="644"/>
    </location>
</feature>
<keyword evidence="3" id="KW-1185">Reference proteome</keyword>
<feature type="compositionally biased region" description="Polar residues" evidence="1">
    <location>
        <begin position="919"/>
        <end position="948"/>
    </location>
</feature>
<protein>
    <submittedName>
        <fullName evidence="2">Uncharacterized protein</fullName>
    </submittedName>
</protein>
<organism evidence="2 3">
    <name type="scientific">Dryococelus australis</name>
    <dbReference type="NCBI Taxonomy" id="614101"/>
    <lineage>
        <taxon>Eukaryota</taxon>
        <taxon>Metazoa</taxon>
        <taxon>Ecdysozoa</taxon>
        <taxon>Arthropoda</taxon>
        <taxon>Hexapoda</taxon>
        <taxon>Insecta</taxon>
        <taxon>Pterygota</taxon>
        <taxon>Neoptera</taxon>
        <taxon>Polyneoptera</taxon>
        <taxon>Phasmatodea</taxon>
        <taxon>Verophasmatodea</taxon>
        <taxon>Anareolatae</taxon>
        <taxon>Phasmatidae</taxon>
        <taxon>Eurycanthinae</taxon>
        <taxon>Dryococelus</taxon>
    </lineage>
</organism>
<feature type="region of interest" description="Disordered" evidence="1">
    <location>
        <begin position="695"/>
        <end position="730"/>
    </location>
</feature>
<evidence type="ECO:0000313" key="3">
    <source>
        <dbReference type="Proteomes" id="UP001159363"/>
    </source>
</evidence>
<feature type="compositionally biased region" description="Polar residues" evidence="1">
    <location>
        <begin position="1076"/>
        <end position="1086"/>
    </location>
</feature>
<sequence>MWETPNSRVTILCTPTRQPKKDQQHDDHRSYFPLYALPVNLGEKIFASVLVLQHVENNFIEELYKTREKYADKYIRIAYSASGLHMVEGDSREDANKGGILTTRIDASRHDDTLPPRDFRNVLQSRPGHNHIPGLLDKLVSPSEILDLRTVSQGKRMYAERHMDVADDFREERFVDEMIHDRSRNLLDSSFVHGVVPPETDDLKQVLQEMKVMVENIALDRNGRSGEFYGRGQVKVYENDDLQSFIEENTATHKNEGKDSFRESSRLPRDAETLGGTRMRESFRDELSSGRDLYAPDVWGKLFQLVKDSALLEHDLDSKTNIRDERRKVMFADIQDMRSSDADLHGSGPGRSFDDAELSRRKPRTDDIASGIQTDVRGINIRAGGWKARDDIPNTESIHDSFSMFDAYLSNVKSLIEDFQHSRKGKPEFNQSFPNAGTKNERRALSPNSILQVMGDIRRENLYRDDKPHYFSEGDKSSKAEWFAFNERRAEDGIAERNRVTFEPEDNRMFGETDRNRTHIDGSERNRIVGESVSERRIFGRPERTGESVDGPDDRNRNMFVRAEGRKWQVLETKDRNTQVFSEPNRNSLMFGGSENRKRPLYDDVEDRNRSVYGELENRKRQMHDNRDNRNRQMYGEPDDRKRQLYFETDVRQKSLYAERDDRKKLMYGEPGDQKRSVYVEPEDLKRFLYDEPGDLTRSAYDEPEGRKRSLYGESEDGSGYMFSRTDDRNLQVTERSRPIVEEVGWNRPTAEEIERNRLIAGERERRVLFGGRTDLIRSGSKAEDGDREASKRHHQHQQQQHSPLPSPSLSPQLPPPLLTVEQIVEVQSTKEKRRKRRAELRKARKIVAKAREAQQGVGILAMQTGGISVAKGKDDMTDVEESSVKKNDGNNVNVGDISLEKDLQTYCAVDRSCEPAASHQTPSSSNIEWDKVQSSGGHSSTASWTSSGGQEGRQRETQEQHGTFRSLQPVDTKQLPPLSSQHVGKCGTSDEPERSMLPSLSTCGQSPQNYGHSYQQYGLSGSIPAQPSAVGMGNTSQYGSWQGEGSGGWNTLSSRSTTGGWGTPGTGNTSNNWSYQSDNASYTWR</sequence>
<reference evidence="2 3" key="1">
    <citation type="submission" date="2023-02" db="EMBL/GenBank/DDBJ databases">
        <title>LHISI_Scaffold_Assembly.</title>
        <authorList>
            <person name="Stuart O.P."/>
            <person name="Cleave R."/>
            <person name="Magrath M.J.L."/>
            <person name="Mikheyev A.S."/>
        </authorList>
    </citation>
    <scope>NUCLEOTIDE SEQUENCE [LARGE SCALE GENOMIC DNA]</scope>
    <source>
        <strain evidence="2">Daus_M_001</strain>
        <tissue evidence="2">Leg muscle</tissue>
    </source>
</reference>
<evidence type="ECO:0000313" key="2">
    <source>
        <dbReference type="EMBL" id="KAJ8891585.1"/>
    </source>
</evidence>
<comment type="caution">
    <text evidence="2">The sequence shown here is derived from an EMBL/GenBank/DDBJ whole genome shotgun (WGS) entry which is preliminary data.</text>
</comment>
<feature type="compositionally biased region" description="Polar residues" evidence="1">
    <location>
        <begin position="579"/>
        <end position="588"/>
    </location>
</feature>
<feature type="region of interest" description="Disordered" evidence="1">
    <location>
        <begin position="1042"/>
        <end position="1086"/>
    </location>
</feature>
<dbReference type="Proteomes" id="UP001159363">
    <property type="component" value="Chromosome 2"/>
</dbReference>
<feature type="compositionally biased region" description="Basic and acidic residues" evidence="1">
    <location>
        <begin position="595"/>
        <end position="631"/>
    </location>
</feature>
<feature type="compositionally biased region" description="Pro residues" evidence="1">
    <location>
        <begin position="805"/>
        <end position="816"/>
    </location>
</feature>
<dbReference type="EMBL" id="JARBHB010000002">
    <property type="protein sequence ID" value="KAJ8891585.1"/>
    <property type="molecule type" value="Genomic_DNA"/>
</dbReference>
<feature type="compositionally biased region" description="Basic and acidic residues" evidence="1">
    <location>
        <begin position="781"/>
        <end position="790"/>
    </location>
</feature>
<feature type="compositionally biased region" description="Polar residues" evidence="1">
    <location>
        <begin position="964"/>
        <end position="983"/>
    </location>
</feature>
<feature type="region of interest" description="Disordered" evidence="1">
    <location>
        <begin position="251"/>
        <end position="274"/>
    </location>
</feature>
<name>A0ABQ9I4K0_9NEOP</name>
<feature type="region of interest" description="Disordered" evidence="1">
    <location>
        <begin position="916"/>
        <end position="1005"/>
    </location>
</feature>
<feature type="region of interest" description="Disordered" evidence="1">
    <location>
        <begin position="339"/>
        <end position="363"/>
    </location>
</feature>
<proteinExistence type="predicted"/>